<protein>
    <submittedName>
        <fullName evidence="1">Uncharacterized protein</fullName>
    </submittedName>
</protein>
<dbReference type="OrthoDB" id="30520at544448"/>
<dbReference type="EMBL" id="CP006720">
    <property type="protein sequence ID" value="AHI57424.1"/>
    <property type="molecule type" value="Genomic_DNA"/>
</dbReference>
<dbReference type="Proteomes" id="UP000019260">
    <property type="component" value="Chromosome"/>
</dbReference>
<accession>W0GPP3</accession>
<dbReference type="KEGG" id="smia:P344_00235"/>
<dbReference type="RefSeq" id="WP_025316879.1">
    <property type="nucleotide sequence ID" value="NZ_CP002082.1"/>
</dbReference>
<sequence length="128" mass="15282">MVFFKKERFFVVLFYYGDYTLANPSGNIILQLDFNNIVVNLIFRWTILKANKIATSHLLKIIRFYDVRNAMEVIECAKLLSEEWEAKYLYQFSYYVTNATEMNLMNYQNPLPVLRKDSVLKNFLKNIN</sequence>
<name>W0GPP3_9MOLU</name>
<reference evidence="1 2" key="1">
    <citation type="submission" date="2013-09" db="EMBL/GenBank/DDBJ databases">
        <title>Complete genome sequence of Spiroplasma mirum suckling mouse cataract agent.</title>
        <authorList>
            <person name="Landry C.A."/>
            <person name="Bastian F.O."/>
            <person name="Thune R.L."/>
        </authorList>
    </citation>
    <scope>NUCLEOTIDE SEQUENCE [LARGE SCALE GENOMIC DNA]</scope>
    <source>
        <strain evidence="1 2">SMCA</strain>
    </source>
</reference>
<dbReference type="AlphaFoldDB" id="W0GPP3"/>
<dbReference type="KEGG" id="smir:SMM_0040"/>
<proteinExistence type="predicted"/>
<organism evidence="1 2">
    <name type="scientific">Spiroplasma mirum ATCC 29335</name>
    <dbReference type="NCBI Taxonomy" id="838561"/>
    <lineage>
        <taxon>Bacteria</taxon>
        <taxon>Bacillati</taxon>
        <taxon>Mycoplasmatota</taxon>
        <taxon>Mollicutes</taxon>
        <taxon>Entomoplasmatales</taxon>
        <taxon>Spiroplasmataceae</taxon>
        <taxon>Spiroplasma</taxon>
    </lineage>
</organism>
<dbReference type="HOGENOM" id="CLU_1958198_0_0_14"/>
<gene>
    <name evidence="1" type="ORF">P344_00235</name>
</gene>
<dbReference type="PATRIC" id="fig|838561.3.peg.48"/>
<evidence type="ECO:0000313" key="1">
    <source>
        <dbReference type="EMBL" id="AHI57424.1"/>
    </source>
</evidence>
<evidence type="ECO:0000313" key="2">
    <source>
        <dbReference type="Proteomes" id="UP000019260"/>
    </source>
</evidence>
<keyword evidence="2" id="KW-1185">Reference proteome</keyword>